<keyword evidence="5" id="KW-0547">Nucleotide-binding</keyword>
<dbReference type="GO" id="GO:0005777">
    <property type="term" value="C:peroxisome"/>
    <property type="evidence" value="ECO:0007669"/>
    <property type="project" value="UniProtKB-SubCell"/>
</dbReference>
<evidence type="ECO:0000256" key="11">
    <source>
        <dbReference type="ARBA" id="ARBA00023262"/>
    </source>
</evidence>
<keyword evidence="10" id="KW-0455">Luminescence</keyword>
<evidence type="ECO:0000256" key="7">
    <source>
        <dbReference type="ARBA" id="ARBA00023002"/>
    </source>
</evidence>
<reference evidence="15" key="1">
    <citation type="submission" date="2017-09" db="EMBL/GenBank/DDBJ databases">
        <title>Contemporary evolution of a Lepidopteran species, Heliothis virescens, in response to modern agricultural practices.</title>
        <authorList>
            <person name="Fritz M.L."/>
            <person name="Deyonke A.M."/>
            <person name="Papanicolaou A."/>
            <person name="Micinski S."/>
            <person name="Westbrook J."/>
            <person name="Gould F."/>
        </authorList>
    </citation>
    <scope>NUCLEOTIDE SEQUENCE [LARGE SCALE GENOMIC DNA]</scope>
    <source>
        <strain evidence="15">HvINT-</strain>
        <tissue evidence="15">Whole body</tissue>
    </source>
</reference>
<dbReference type="SUPFAM" id="SSF56801">
    <property type="entry name" value="Acetyl-CoA synthetase-like"/>
    <property type="match status" value="1"/>
</dbReference>
<dbReference type="AlphaFoldDB" id="A0A2A4IY84"/>
<evidence type="ECO:0000256" key="8">
    <source>
        <dbReference type="ARBA" id="ARBA00023033"/>
    </source>
</evidence>
<evidence type="ECO:0000256" key="9">
    <source>
        <dbReference type="ARBA" id="ARBA00023140"/>
    </source>
</evidence>
<dbReference type="InterPro" id="IPR000873">
    <property type="entry name" value="AMP-dep_synth/lig_dom"/>
</dbReference>
<dbReference type="EC" id="1.13.12.7" evidence="3"/>
<dbReference type="EMBL" id="NWSH01005551">
    <property type="protein sequence ID" value="PCG64130.1"/>
    <property type="molecule type" value="Genomic_DNA"/>
</dbReference>
<dbReference type="STRING" id="7102.A0A2A4IY84"/>
<feature type="domain" description="AMP-dependent synthetase/ligase" evidence="13">
    <location>
        <begin position="57"/>
        <end position="431"/>
    </location>
</feature>
<dbReference type="Gene3D" id="3.30.300.30">
    <property type="match status" value="1"/>
</dbReference>
<dbReference type="PANTHER" id="PTHR24096:SF422">
    <property type="entry name" value="BCDNA.GH02901"/>
    <property type="match status" value="1"/>
</dbReference>
<protein>
    <recommendedName>
        <fullName evidence="4">Luciferin 4-monooxygenase</fullName>
        <ecNumber evidence="3">1.13.12.7</ecNumber>
    </recommendedName>
</protein>
<evidence type="ECO:0000256" key="12">
    <source>
        <dbReference type="ARBA" id="ARBA00048497"/>
    </source>
</evidence>
<dbReference type="FunFam" id="3.40.50.12780:FF:000003">
    <property type="entry name" value="Long-chain-fatty-acid--CoA ligase FadD"/>
    <property type="match status" value="1"/>
</dbReference>
<keyword evidence="6" id="KW-0067">ATP-binding</keyword>
<evidence type="ECO:0000259" key="14">
    <source>
        <dbReference type="Pfam" id="PF13193"/>
    </source>
</evidence>
<gene>
    <name evidence="15" type="ORF">B5V51_11180</name>
</gene>
<keyword evidence="7" id="KW-0560">Oxidoreductase</keyword>
<dbReference type="InterPro" id="IPR042099">
    <property type="entry name" value="ANL_N_sf"/>
</dbReference>
<keyword evidence="11" id="KW-0599">Photoprotein</keyword>
<evidence type="ECO:0000256" key="10">
    <source>
        <dbReference type="ARBA" id="ARBA00023223"/>
    </source>
</evidence>
<dbReference type="Gene3D" id="3.40.50.12780">
    <property type="entry name" value="N-terminal domain of ligase-like"/>
    <property type="match status" value="1"/>
</dbReference>
<dbReference type="Pfam" id="PF13193">
    <property type="entry name" value="AMP-binding_C"/>
    <property type="match status" value="1"/>
</dbReference>
<evidence type="ECO:0000256" key="1">
    <source>
        <dbReference type="ARBA" id="ARBA00004275"/>
    </source>
</evidence>
<comment type="similarity">
    <text evidence="2">Belongs to the ATP-dependent AMP-binding enzyme family.</text>
</comment>
<dbReference type="InterPro" id="IPR045851">
    <property type="entry name" value="AMP-bd_C_sf"/>
</dbReference>
<sequence>MAARNLLSKTTQRLLTTRNISLSTKKHASLWTPDNIVKSPHKGIEIPNKTIPEHIFENLEVWADKTALECGLTGRSYTYHQLYKYSRNFGAKLRTQLKIRDGDVVCIMMTNSPEYPIAALGALEAGAEVTTVNPLYTPYEVERQLKQSNPKVLIGIPELVPILKEALSLAKKDIPIICLKDGSNPLPANTISFQEFALADNVDHSVLKEVSRTADDVSFLPYSSGTTGLPKGVELTHKSIIVNCKQQDVDSIRHYDITTRTSQDSTFGVLPFYHLYGLAVIMIHKLSLGFKIITLPKFQPNSFVKSMEQHRINLLYAAPPLALFLGSYAGVKEEHLASLKTIVCGAAPLPRNDVTRVLEKAKRQIDFLQLYGLTEVSPLATLTLPGSDNFAKAGFALPSTELRIVDSEFKPLGPNQRGELLIRGPQVMKGYRNNIEATKAVITDDGWFKSGDLASIDEAGEVTIADRLKELIKVKGYQVAPAELENVLKEHPDILDVAVVGAPDAKTGEIPKAFVVLREGRKPDADGITAFVSQKVAEYKRVKDVMFLDELPKNPSGKILRRILKEKYC</sequence>
<dbReference type="InterPro" id="IPR020845">
    <property type="entry name" value="AMP-binding_CS"/>
</dbReference>
<dbReference type="GO" id="GO:0008218">
    <property type="term" value="P:bioluminescence"/>
    <property type="evidence" value="ECO:0007669"/>
    <property type="project" value="UniProtKB-KW"/>
</dbReference>
<accession>A0A2A4IY84</accession>
<keyword evidence="9" id="KW-0576">Peroxisome</keyword>
<feature type="domain" description="AMP-binding enzyme C-terminal" evidence="14">
    <location>
        <begin position="483"/>
        <end position="558"/>
    </location>
</feature>
<keyword evidence="8" id="KW-0503">Monooxygenase</keyword>
<evidence type="ECO:0000256" key="6">
    <source>
        <dbReference type="ARBA" id="ARBA00022840"/>
    </source>
</evidence>
<organism evidence="15">
    <name type="scientific">Heliothis virescens</name>
    <name type="common">Tobacco budworm moth</name>
    <dbReference type="NCBI Taxonomy" id="7102"/>
    <lineage>
        <taxon>Eukaryota</taxon>
        <taxon>Metazoa</taxon>
        <taxon>Ecdysozoa</taxon>
        <taxon>Arthropoda</taxon>
        <taxon>Hexapoda</taxon>
        <taxon>Insecta</taxon>
        <taxon>Pterygota</taxon>
        <taxon>Neoptera</taxon>
        <taxon>Endopterygota</taxon>
        <taxon>Lepidoptera</taxon>
        <taxon>Glossata</taxon>
        <taxon>Ditrysia</taxon>
        <taxon>Noctuoidea</taxon>
        <taxon>Noctuidae</taxon>
        <taxon>Heliothinae</taxon>
        <taxon>Heliothis</taxon>
    </lineage>
</organism>
<evidence type="ECO:0000313" key="15">
    <source>
        <dbReference type="EMBL" id="PCG64130.1"/>
    </source>
</evidence>
<dbReference type="PANTHER" id="PTHR24096">
    <property type="entry name" value="LONG-CHAIN-FATTY-ACID--COA LIGASE"/>
    <property type="match status" value="1"/>
</dbReference>
<comment type="caution">
    <text evidence="15">The sequence shown here is derived from an EMBL/GenBank/DDBJ whole genome shotgun (WGS) entry which is preliminary data.</text>
</comment>
<comment type="subcellular location">
    <subcellularLocation>
        <location evidence="1">Peroxisome</location>
    </subcellularLocation>
</comment>
<dbReference type="Pfam" id="PF00501">
    <property type="entry name" value="AMP-binding"/>
    <property type="match status" value="1"/>
</dbReference>
<proteinExistence type="inferred from homology"/>
<evidence type="ECO:0000256" key="3">
    <source>
        <dbReference type="ARBA" id="ARBA00012532"/>
    </source>
</evidence>
<name>A0A2A4IY84_HELVI</name>
<dbReference type="PROSITE" id="PS00455">
    <property type="entry name" value="AMP_BINDING"/>
    <property type="match status" value="1"/>
</dbReference>
<dbReference type="FunFam" id="3.30.300.30:FF:000007">
    <property type="entry name" value="4-coumarate--CoA ligase 2"/>
    <property type="match status" value="1"/>
</dbReference>
<dbReference type="GO" id="GO:0004467">
    <property type="term" value="F:long-chain fatty acid-CoA ligase activity"/>
    <property type="evidence" value="ECO:0007669"/>
    <property type="project" value="TreeGrafter"/>
</dbReference>
<evidence type="ECO:0000256" key="5">
    <source>
        <dbReference type="ARBA" id="ARBA00022741"/>
    </source>
</evidence>
<dbReference type="GO" id="GO:0046949">
    <property type="term" value="P:fatty-acyl-CoA biosynthetic process"/>
    <property type="evidence" value="ECO:0007669"/>
    <property type="project" value="TreeGrafter"/>
</dbReference>
<dbReference type="GO" id="GO:0004497">
    <property type="term" value="F:monooxygenase activity"/>
    <property type="evidence" value="ECO:0007669"/>
    <property type="project" value="UniProtKB-KW"/>
</dbReference>
<evidence type="ECO:0000256" key="2">
    <source>
        <dbReference type="ARBA" id="ARBA00006432"/>
    </source>
</evidence>
<dbReference type="GO" id="GO:0005524">
    <property type="term" value="F:ATP binding"/>
    <property type="evidence" value="ECO:0007669"/>
    <property type="project" value="UniProtKB-KW"/>
</dbReference>
<comment type="catalytic activity">
    <reaction evidence="12">
        <text>firefly D-luciferin + ATP + O2 = firefly oxyluciferin + hnu + AMP + CO2 + diphosphate</text>
        <dbReference type="Rhea" id="RHEA:10732"/>
        <dbReference type="ChEBI" id="CHEBI:15379"/>
        <dbReference type="ChEBI" id="CHEBI:16526"/>
        <dbReference type="ChEBI" id="CHEBI:16792"/>
        <dbReference type="ChEBI" id="CHEBI:30212"/>
        <dbReference type="ChEBI" id="CHEBI:30616"/>
        <dbReference type="ChEBI" id="CHEBI:33019"/>
        <dbReference type="ChEBI" id="CHEBI:58038"/>
        <dbReference type="ChEBI" id="CHEBI:456215"/>
        <dbReference type="EC" id="1.13.12.7"/>
    </reaction>
</comment>
<dbReference type="InterPro" id="IPR025110">
    <property type="entry name" value="AMP-bd_C"/>
</dbReference>
<evidence type="ECO:0000259" key="13">
    <source>
        <dbReference type="Pfam" id="PF00501"/>
    </source>
</evidence>
<evidence type="ECO:0000256" key="4">
    <source>
        <dbReference type="ARBA" id="ARBA00019043"/>
    </source>
</evidence>